<reference evidence="1" key="1">
    <citation type="journal article" date="2021" name="New Phytol.">
        <title>Evolutionary innovations through gain and loss of genes in the ectomycorrhizal Boletales.</title>
        <authorList>
            <person name="Wu G."/>
            <person name="Miyauchi S."/>
            <person name="Morin E."/>
            <person name="Kuo A."/>
            <person name="Drula E."/>
            <person name="Varga T."/>
            <person name="Kohler A."/>
            <person name="Feng B."/>
            <person name="Cao Y."/>
            <person name="Lipzen A."/>
            <person name="Daum C."/>
            <person name="Hundley H."/>
            <person name="Pangilinan J."/>
            <person name="Johnson J."/>
            <person name="Barry K."/>
            <person name="LaButti K."/>
            <person name="Ng V."/>
            <person name="Ahrendt S."/>
            <person name="Min B."/>
            <person name="Choi I.G."/>
            <person name="Park H."/>
            <person name="Plett J.M."/>
            <person name="Magnuson J."/>
            <person name="Spatafora J.W."/>
            <person name="Nagy L.G."/>
            <person name="Henrissat B."/>
            <person name="Grigoriev I.V."/>
            <person name="Yang Z.L."/>
            <person name="Xu J."/>
            <person name="Martin F.M."/>
        </authorList>
    </citation>
    <scope>NUCLEOTIDE SEQUENCE</scope>
    <source>
        <strain evidence="1">ATCC 28755</strain>
    </source>
</reference>
<organism evidence="1 2">
    <name type="scientific">Hygrophoropsis aurantiaca</name>
    <dbReference type="NCBI Taxonomy" id="72124"/>
    <lineage>
        <taxon>Eukaryota</taxon>
        <taxon>Fungi</taxon>
        <taxon>Dikarya</taxon>
        <taxon>Basidiomycota</taxon>
        <taxon>Agaricomycotina</taxon>
        <taxon>Agaricomycetes</taxon>
        <taxon>Agaricomycetidae</taxon>
        <taxon>Boletales</taxon>
        <taxon>Coniophorineae</taxon>
        <taxon>Hygrophoropsidaceae</taxon>
        <taxon>Hygrophoropsis</taxon>
    </lineage>
</organism>
<evidence type="ECO:0000313" key="2">
    <source>
        <dbReference type="Proteomes" id="UP000790377"/>
    </source>
</evidence>
<name>A0ACB8A047_9AGAM</name>
<keyword evidence="2" id="KW-1185">Reference proteome</keyword>
<dbReference type="EMBL" id="MU268023">
    <property type="protein sequence ID" value="KAH7906413.1"/>
    <property type="molecule type" value="Genomic_DNA"/>
</dbReference>
<proteinExistence type="predicted"/>
<gene>
    <name evidence="1" type="ORF">BJ138DRAFT_636661</name>
</gene>
<protein>
    <submittedName>
        <fullName evidence="1">Uncharacterized protein</fullName>
    </submittedName>
</protein>
<evidence type="ECO:0000313" key="1">
    <source>
        <dbReference type="EMBL" id="KAH7906413.1"/>
    </source>
</evidence>
<dbReference type="Proteomes" id="UP000790377">
    <property type="component" value="Unassembled WGS sequence"/>
</dbReference>
<comment type="caution">
    <text evidence="1">The sequence shown here is derived from an EMBL/GenBank/DDBJ whole genome shotgun (WGS) entry which is preliminary data.</text>
</comment>
<accession>A0ACB8A047</accession>
<sequence length="198" mass="22414">MATQLQSDMYLQFAVLTILVFDYCITFSAEVAWTWNRPWNFVRVLLSLARYLPIIIVPMFIYDSLSLISVAGCRPLVKATSWLTNIAIMAAECLLLIRTWVLCGRKRTVLVGLIVAALGCLTTVIIMNIRVIKYENHPQSLFSCFDSIRPSNYGWGFLGLAIFELGETIDKERDISAFFNYTISGSYFTLNCPSNIPL</sequence>